<gene>
    <name evidence="1" type="ORF">TMUPMC115_0616</name>
</gene>
<sequence>MQQQSMEVLKPHGYLISLSAIEDPSLAKENKLTLKAFG</sequence>
<accession>A0A091C8I8</accession>
<reference evidence="1 2" key="1">
    <citation type="submission" date="2014-08" db="EMBL/GenBank/DDBJ databases">
        <title>Genome sequence of Tetragenococcus muriaticus.</title>
        <authorList>
            <person name="Chuea-nongthon C."/>
            <person name="Rodtong S."/>
            <person name="Yongsawatdigul J."/>
            <person name="Steele J.L."/>
            <person name="Liu X.-y."/>
            <person name="Speers J."/>
            <person name="Glasner J.D."/>
            <person name="Neeno-Eckwall E.C."/>
        </authorList>
    </citation>
    <scope>NUCLEOTIDE SEQUENCE [LARGE SCALE GENOMIC DNA]</scope>
    <source>
        <strain evidence="1 2">PMC-11-5</strain>
    </source>
</reference>
<organism evidence="1 2">
    <name type="scientific">Tetragenococcus muriaticus PMC-11-5</name>
    <dbReference type="NCBI Taxonomy" id="1302649"/>
    <lineage>
        <taxon>Bacteria</taxon>
        <taxon>Bacillati</taxon>
        <taxon>Bacillota</taxon>
        <taxon>Bacilli</taxon>
        <taxon>Lactobacillales</taxon>
        <taxon>Enterococcaceae</taxon>
        <taxon>Tetragenococcus</taxon>
    </lineage>
</organism>
<evidence type="ECO:0000313" key="2">
    <source>
        <dbReference type="Proteomes" id="UP000029380"/>
    </source>
</evidence>
<dbReference type="AlphaFoldDB" id="A0A091C8I8"/>
<dbReference type="EMBL" id="JPVU01000062">
    <property type="protein sequence ID" value="KFN93080.1"/>
    <property type="molecule type" value="Genomic_DNA"/>
</dbReference>
<proteinExistence type="predicted"/>
<dbReference type="PATRIC" id="fig|1302649.3.peg.623"/>
<comment type="caution">
    <text evidence="1">The sequence shown here is derived from an EMBL/GenBank/DDBJ whole genome shotgun (WGS) entry which is preliminary data.</text>
</comment>
<evidence type="ECO:0000313" key="1">
    <source>
        <dbReference type="EMBL" id="KFN93080.1"/>
    </source>
</evidence>
<dbReference type="Proteomes" id="UP000029380">
    <property type="component" value="Unassembled WGS sequence"/>
</dbReference>
<name>A0A091C8I8_9ENTE</name>
<protein>
    <submittedName>
        <fullName evidence="1">Uncharacterized protein</fullName>
    </submittedName>
</protein>